<dbReference type="SMART" id="SM00612">
    <property type="entry name" value="Kelch"/>
    <property type="match status" value="1"/>
</dbReference>
<dbReference type="SUPFAM" id="SSF117281">
    <property type="entry name" value="Kelch motif"/>
    <property type="match status" value="1"/>
</dbReference>
<feature type="compositionally biased region" description="Basic and acidic residues" evidence="3">
    <location>
        <begin position="129"/>
        <end position="143"/>
    </location>
</feature>
<dbReference type="InterPro" id="IPR051746">
    <property type="entry name" value="Kelch_domain_containing_8"/>
</dbReference>
<dbReference type="Pfam" id="PF01344">
    <property type="entry name" value="Kelch_1"/>
    <property type="match status" value="1"/>
</dbReference>
<dbReference type="AlphaFoldDB" id="A0A933ICI1"/>
<name>A0A933ICI1_UNCT6</name>
<evidence type="ECO:0000256" key="1">
    <source>
        <dbReference type="ARBA" id="ARBA00022441"/>
    </source>
</evidence>
<evidence type="ECO:0000256" key="3">
    <source>
        <dbReference type="SAM" id="MobiDB-lite"/>
    </source>
</evidence>
<protein>
    <recommendedName>
        <fullName evidence="6">Kelch-like protein</fullName>
    </recommendedName>
</protein>
<dbReference type="InterPro" id="IPR006652">
    <property type="entry name" value="Kelch_1"/>
</dbReference>
<dbReference type="Proteomes" id="UP000736328">
    <property type="component" value="Unassembled WGS sequence"/>
</dbReference>
<evidence type="ECO:0000313" key="5">
    <source>
        <dbReference type="Proteomes" id="UP000736328"/>
    </source>
</evidence>
<accession>A0A933ICI1</accession>
<dbReference type="PANTHER" id="PTHR46260">
    <property type="entry name" value="RING-TYPE DOMAIN-CONTAINING PROTEIN"/>
    <property type="match status" value="1"/>
</dbReference>
<reference evidence="4" key="1">
    <citation type="submission" date="2020-07" db="EMBL/GenBank/DDBJ databases">
        <title>Huge and variable diversity of episymbiotic CPR bacteria and DPANN archaea in groundwater ecosystems.</title>
        <authorList>
            <person name="He C.Y."/>
            <person name="Keren R."/>
            <person name="Whittaker M."/>
            <person name="Farag I.F."/>
            <person name="Doudna J."/>
            <person name="Cate J.H.D."/>
            <person name="Banfield J.F."/>
        </authorList>
    </citation>
    <scope>NUCLEOTIDE SEQUENCE</scope>
    <source>
        <strain evidence="4">NC_groundwater_1520_Pr4_B-0.1um_53_5</strain>
    </source>
</reference>
<dbReference type="PANTHER" id="PTHR46260:SF3">
    <property type="entry name" value="RING-TYPE DOMAIN-CONTAINING PROTEIN"/>
    <property type="match status" value="1"/>
</dbReference>
<evidence type="ECO:0000256" key="2">
    <source>
        <dbReference type="ARBA" id="ARBA00022737"/>
    </source>
</evidence>
<evidence type="ECO:0008006" key="6">
    <source>
        <dbReference type="Google" id="ProtNLM"/>
    </source>
</evidence>
<dbReference type="EMBL" id="JACQXR010000130">
    <property type="protein sequence ID" value="MBI4727468.1"/>
    <property type="molecule type" value="Genomic_DNA"/>
</dbReference>
<keyword evidence="2" id="KW-0677">Repeat</keyword>
<gene>
    <name evidence="4" type="ORF">HY768_09685</name>
</gene>
<comment type="caution">
    <text evidence="4">The sequence shown here is derived from an EMBL/GenBank/DDBJ whole genome shotgun (WGS) entry which is preliminary data.</text>
</comment>
<proteinExistence type="predicted"/>
<keyword evidence="1" id="KW-0880">Kelch repeat</keyword>
<evidence type="ECO:0000313" key="4">
    <source>
        <dbReference type="EMBL" id="MBI4727468.1"/>
    </source>
</evidence>
<dbReference type="Gene3D" id="2.120.10.80">
    <property type="entry name" value="Kelch-type beta propeller"/>
    <property type="match status" value="1"/>
</dbReference>
<sequence length="143" mass="16166">MHFSITAIDNHGTVSAGPVARFTTRESPWFLRAPMPLARRGFTTVRADNKIYVIGGLDENNLATSTVQEYDPALNSWNSKASMPTPCYELAAAYFNNRIYAIGGEKLGRLHHRDYRRISSGQQQLGLQKTDDQTKMEPYRSNR</sequence>
<feature type="region of interest" description="Disordered" evidence="3">
    <location>
        <begin position="118"/>
        <end position="143"/>
    </location>
</feature>
<organism evidence="4 5">
    <name type="scientific">candidate division TA06 bacterium</name>
    <dbReference type="NCBI Taxonomy" id="2250710"/>
    <lineage>
        <taxon>Bacteria</taxon>
        <taxon>Bacteria division TA06</taxon>
    </lineage>
</organism>
<dbReference type="InterPro" id="IPR015915">
    <property type="entry name" value="Kelch-typ_b-propeller"/>
</dbReference>